<dbReference type="EMBL" id="AP025732">
    <property type="protein sequence ID" value="BDI15742.1"/>
    <property type="molecule type" value="Genomic_DNA"/>
</dbReference>
<evidence type="ECO:0000259" key="2">
    <source>
        <dbReference type="PROSITE" id="PS50006"/>
    </source>
</evidence>
<dbReference type="RefSeq" id="WP_251959054.1">
    <property type="nucleotide sequence ID" value="NZ_AP025732.1"/>
</dbReference>
<feature type="region of interest" description="Disordered" evidence="1">
    <location>
        <begin position="36"/>
        <end position="73"/>
    </location>
</feature>
<dbReference type="SUPFAM" id="SSF49879">
    <property type="entry name" value="SMAD/FHA domain"/>
    <property type="match status" value="1"/>
</dbReference>
<dbReference type="Proteomes" id="UP001055453">
    <property type="component" value="Chromosome"/>
</dbReference>
<name>A0ABM7YYM7_NOSCO</name>
<evidence type="ECO:0000256" key="1">
    <source>
        <dbReference type="SAM" id="MobiDB-lite"/>
    </source>
</evidence>
<proteinExistence type="predicted"/>
<evidence type="ECO:0000313" key="4">
    <source>
        <dbReference type="Proteomes" id="UP001055453"/>
    </source>
</evidence>
<accession>A0ABM7YYM7</accession>
<dbReference type="CDD" id="cd00060">
    <property type="entry name" value="FHA"/>
    <property type="match status" value="1"/>
</dbReference>
<gene>
    <name evidence="3" type="ORF">ANSO36C_15440</name>
</gene>
<reference evidence="3" key="1">
    <citation type="submission" date="2022-04" db="EMBL/GenBank/DDBJ databases">
        <title>Complete genome sequence of a cyanobacterium, Nostoc sp. SO-36, isolated in Antarctica.</title>
        <authorList>
            <person name="Kanesaki Y."/>
            <person name="Effendi D."/>
            <person name="Sakamoto T."/>
            <person name="Ohtani S."/>
            <person name="Awai K."/>
        </authorList>
    </citation>
    <scope>NUCLEOTIDE SEQUENCE</scope>
    <source>
        <strain evidence="3">SO-36</strain>
    </source>
</reference>
<feature type="domain" description="FHA" evidence="2">
    <location>
        <begin position="125"/>
        <end position="185"/>
    </location>
</feature>
<evidence type="ECO:0000313" key="3">
    <source>
        <dbReference type="EMBL" id="BDI15742.1"/>
    </source>
</evidence>
<sequence>MPANRCPNPSCEYFNRALPNNAKVCPWCSTPIGNVVSPTPQPPSQPPPIQQQPSQPPPVQYQRPATEQPNYQVPQQAPVDYSTVYQPRVSYPPTPPVYTPPPQRAPVLKLIHSTGREFNLVGEGGYIGRRSQSPGIAPPEIDLTGIPSEGIVSRRHARVDWDWSQNAYMIVDMSTNGIYLNNNSLTPGMQYRLLNGDSVKFGQDNLVNFTVYIV</sequence>
<organism evidence="3 4">
    <name type="scientific">Nostoc cf. commune SO-36</name>
    <dbReference type="NCBI Taxonomy" id="449208"/>
    <lineage>
        <taxon>Bacteria</taxon>
        <taxon>Bacillati</taxon>
        <taxon>Cyanobacteriota</taxon>
        <taxon>Cyanophyceae</taxon>
        <taxon>Nostocales</taxon>
        <taxon>Nostocaceae</taxon>
        <taxon>Nostoc</taxon>
    </lineage>
</organism>
<keyword evidence="4" id="KW-1185">Reference proteome</keyword>
<dbReference type="InterPro" id="IPR008984">
    <property type="entry name" value="SMAD_FHA_dom_sf"/>
</dbReference>
<dbReference type="Gene3D" id="2.60.200.20">
    <property type="match status" value="1"/>
</dbReference>
<protein>
    <submittedName>
        <fullName evidence="3">FHA domain-containing protein</fullName>
    </submittedName>
</protein>
<dbReference type="Pfam" id="PF00498">
    <property type="entry name" value="FHA"/>
    <property type="match status" value="1"/>
</dbReference>
<dbReference type="PROSITE" id="PS50006">
    <property type="entry name" value="FHA_DOMAIN"/>
    <property type="match status" value="1"/>
</dbReference>
<dbReference type="InterPro" id="IPR000253">
    <property type="entry name" value="FHA_dom"/>
</dbReference>
<feature type="compositionally biased region" description="Pro residues" evidence="1">
    <location>
        <begin position="39"/>
        <end position="59"/>
    </location>
</feature>